<organism evidence="2 3">
    <name type="scientific">Bacillus toyonensis</name>
    <dbReference type="NCBI Taxonomy" id="155322"/>
    <lineage>
        <taxon>Bacteria</taxon>
        <taxon>Bacillati</taxon>
        <taxon>Bacillota</taxon>
        <taxon>Bacilli</taxon>
        <taxon>Bacillales</taxon>
        <taxon>Bacillaceae</taxon>
        <taxon>Bacillus</taxon>
        <taxon>Bacillus cereus group</taxon>
    </lineage>
</organism>
<protein>
    <submittedName>
        <fullName evidence="2">Uncharacterized protein</fullName>
    </submittedName>
</protein>
<evidence type="ECO:0000256" key="1">
    <source>
        <dbReference type="SAM" id="SignalP"/>
    </source>
</evidence>
<evidence type="ECO:0000313" key="2">
    <source>
        <dbReference type="EMBL" id="PEP87374.1"/>
    </source>
</evidence>
<keyword evidence="1" id="KW-0732">Signal</keyword>
<dbReference type="RefSeq" id="WP_098228232.1">
    <property type="nucleotide sequence ID" value="NZ_NUBY01000318.1"/>
</dbReference>
<proteinExistence type="predicted"/>
<dbReference type="AlphaFoldDB" id="A0A2A8H4Y6"/>
<feature type="chain" id="PRO_5012586067" evidence="1">
    <location>
        <begin position="30"/>
        <end position="185"/>
    </location>
</feature>
<sequence length="185" mass="20488">MKTYAKMMKIAPATVLSTAILLSPGPAFASAKDASINSISTTTHSVANSKLLNSSITTVDMQQIILLLQKLKTAEEVAEQSITEPILNLNSDQKKRMLEVVKNIKDKTDEASLYTKRLQTSSNITPSAVTDLLDILQNIQPVIKTFEEDITNVLTSFQAEYLMQDIESIKSVLEIIIERVAEFQQ</sequence>
<feature type="signal peptide" evidence="1">
    <location>
        <begin position="1"/>
        <end position="29"/>
    </location>
</feature>
<gene>
    <name evidence="2" type="ORF">CN585_29810</name>
</gene>
<comment type="caution">
    <text evidence="2">The sequence shown here is derived from an EMBL/GenBank/DDBJ whole genome shotgun (WGS) entry which is preliminary data.</text>
</comment>
<reference evidence="2 3" key="1">
    <citation type="submission" date="2017-09" db="EMBL/GenBank/DDBJ databases">
        <title>Large-scale bioinformatics analysis of Bacillus genomes uncovers conserved roles of natural products in bacterial physiology.</title>
        <authorList>
            <consortium name="Agbiome Team Llc"/>
            <person name="Bleich R.M."/>
            <person name="Grubbs K.J."/>
            <person name="Santa Maria K.C."/>
            <person name="Allen S.E."/>
            <person name="Farag S."/>
            <person name="Shank E.A."/>
            <person name="Bowers A."/>
        </authorList>
    </citation>
    <scope>NUCLEOTIDE SEQUENCE [LARGE SCALE GENOMIC DNA]</scope>
    <source>
        <strain evidence="2 3">AFS021349</strain>
    </source>
</reference>
<evidence type="ECO:0000313" key="3">
    <source>
        <dbReference type="Proteomes" id="UP000220841"/>
    </source>
</evidence>
<accession>A0A2A8H4Y6</accession>
<dbReference type="EMBL" id="NUBY01000318">
    <property type="protein sequence ID" value="PEP87374.1"/>
    <property type="molecule type" value="Genomic_DNA"/>
</dbReference>
<dbReference type="Proteomes" id="UP000220841">
    <property type="component" value="Unassembled WGS sequence"/>
</dbReference>
<name>A0A2A8H4Y6_9BACI</name>